<dbReference type="InterPro" id="IPR052337">
    <property type="entry name" value="SAT4-like"/>
</dbReference>
<accession>A0A086TFU2</accession>
<name>A0A086TFU2_HAPC1</name>
<comment type="similarity">
    <text evidence="5">Belongs to the SAT4 family.</text>
</comment>
<feature type="transmembrane region" description="Helical" evidence="6">
    <location>
        <begin position="167"/>
        <end position="190"/>
    </location>
</feature>
<protein>
    <recommendedName>
        <fullName evidence="7">Rhodopsin domain-containing protein</fullName>
    </recommendedName>
</protein>
<comment type="subcellular location">
    <subcellularLocation>
        <location evidence="1">Membrane</location>
        <topology evidence="1">Multi-pass membrane protein</topology>
    </subcellularLocation>
</comment>
<organism evidence="8 9">
    <name type="scientific">Hapsidospora chrysogenum (strain ATCC 11550 / CBS 779.69 / DSM 880 / IAM 14645 / JCM 23072 / IMI 49137)</name>
    <name type="common">Acremonium chrysogenum</name>
    <dbReference type="NCBI Taxonomy" id="857340"/>
    <lineage>
        <taxon>Eukaryota</taxon>
        <taxon>Fungi</taxon>
        <taxon>Dikarya</taxon>
        <taxon>Ascomycota</taxon>
        <taxon>Pezizomycotina</taxon>
        <taxon>Sordariomycetes</taxon>
        <taxon>Hypocreomycetidae</taxon>
        <taxon>Hypocreales</taxon>
        <taxon>Bionectriaceae</taxon>
        <taxon>Hapsidospora</taxon>
    </lineage>
</organism>
<evidence type="ECO:0000256" key="3">
    <source>
        <dbReference type="ARBA" id="ARBA00022989"/>
    </source>
</evidence>
<dbReference type="HOGENOM" id="CLU_028200_25_1_1"/>
<dbReference type="EMBL" id="JPKY01000004">
    <property type="protein sequence ID" value="KFH48224.1"/>
    <property type="molecule type" value="Genomic_DNA"/>
</dbReference>
<dbReference type="PANTHER" id="PTHR33048:SF132">
    <property type="entry name" value="MEMBRANE PROTEIN, PUTATIVE (AFU_ORTHOLOGUE AFUA_6G07820)-RELATED"/>
    <property type="match status" value="1"/>
</dbReference>
<dbReference type="GO" id="GO:0016020">
    <property type="term" value="C:membrane"/>
    <property type="evidence" value="ECO:0007669"/>
    <property type="project" value="UniProtKB-SubCell"/>
</dbReference>
<evidence type="ECO:0000259" key="7">
    <source>
        <dbReference type="Pfam" id="PF20684"/>
    </source>
</evidence>
<feature type="transmembrane region" description="Helical" evidence="6">
    <location>
        <begin position="12"/>
        <end position="36"/>
    </location>
</feature>
<dbReference type="Proteomes" id="UP000029964">
    <property type="component" value="Unassembled WGS sequence"/>
</dbReference>
<evidence type="ECO:0000256" key="2">
    <source>
        <dbReference type="ARBA" id="ARBA00022692"/>
    </source>
</evidence>
<keyword evidence="3 6" id="KW-1133">Transmembrane helix</keyword>
<keyword evidence="4 6" id="KW-0472">Membrane</keyword>
<dbReference type="STRING" id="857340.A0A086TFU2"/>
<feature type="transmembrane region" description="Helical" evidence="6">
    <location>
        <begin position="88"/>
        <end position="111"/>
    </location>
</feature>
<reference evidence="9" key="1">
    <citation type="journal article" date="2014" name="Genome Announc.">
        <title>Genome sequence and annotation of Acremonium chrysogenum, producer of the beta-lactam antibiotic cephalosporin C.</title>
        <authorList>
            <person name="Terfehr D."/>
            <person name="Dahlmann T.A."/>
            <person name="Specht T."/>
            <person name="Zadra I."/>
            <person name="Kuernsteiner H."/>
            <person name="Kueck U."/>
        </authorList>
    </citation>
    <scope>NUCLEOTIDE SEQUENCE [LARGE SCALE GENOMIC DNA]</scope>
    <source>
        <strain evidence="9">ATCC 11550 / CBS 779.69 / DSM 880 / IAM 14645 / JCM 23072 / IMI 49137</strain>
    </source>
</reference>
<feature type="transmembrane region" description="Helical" evidence="6">
    <location>
        <begin position="123"/>
        <end position="147"/>
    </location>
</feature>
<dbReference type="Pfam" id="PF20684">
    <property type="entry name" value="Fung_rhodopsin"/>
    <property type="match status" value="1"/>
</dbReference>
<feature type="transmembrane region" description="Helical" evidence="6">
    <location>
        <begin position="48"/>
        <end position="68"/>
    </location>
</feature>
<dbReference type="OrthoDB" id="10017208at2759"/>
<proteinExistence type="inferred from homology"/>
<comment type="caution">
    <text evidence="8">The sequence shown here is derived from an EMBL/GenBank/DDBJ whole genome shotgun (WGS) entry which is preliminary data.</text>
</comment>
<evidence type="ECO:0000256" key="6">
    <source>
        <dbReference type="SAM" id="Phobius"/>
    </source>
</evidence>
<feature type="domain" description="Rhodopsin" evidence="7">
    <location>
        <begin position="33"/>
        <end position="211"/>
    </location>
</feature>
<evidence type="ECO:0000256" key="4">
    <source>
        <dbReference type="ARBA" id="ARBA00023136"/>
    </source>
</evidence>
<gene>
    <name evidence="8" type="ORF">ACRE_009450</name>
</gene>
<evidence type="ECO:0000256" key="1">
    <source>
        <dbReference type="ARBA" id="ARBA00004141"/>
    </source>
</evidence>
<dbReference type="InterPro" id="IPR049326">
    <property type="entry name" value="Rhodopsin_dom_fungi"/>
</dbReference>
<keyword evidence="9" id="KW-1185">Reference proteome</keyword>
<dbReference type="AlphaFoldDB" id="A0A086TFU2"/>
<sequence length="212" mass="23963">MRLQDIVLEDRFNALIIPKITVTVLANLVAAFRIGFRLWWIKWPGADDVLVGFAAVANTAYVVTYLQLVRYSLKIHADFSLFPIFQKFLFAAIVTYVVANTAVKFSILAQTRRIFVQPGAQRATLIIIVYLALYSTAIFLVCIMTCIPVEKYWHSAMPGRCLDRILIHYVFAIINIFNDVIILITPMIFIKDLQVSRLTKLGITALFACGGL</sequence>
<keyword evidence="2 6" id="KW-0812">Transmembrane</keyword>
<evidence type="ECO:0000313" key="8">
    <source>
        <dbReference type="EMBL" id="KFH48224.1"/>
    </source>
</evidence>
<evidence type="ECO:0000256" key="5">
    <source>
        <dbReference type="ARBA" id="ARBA00038359"/>
    </source>
</evidence>
<evidence type="ECO:0000313" key="9">
    <source>
        <dbReference type="Proteomes" id="UP000029964"/>
    </source>
</evidence>
<dbReference type="PANTHER" id="PTHR33048">
    <property type="entry name" value="PTH11-LIKE INTEGRAL MEMBRANE PROTEIN (AFU_ORTHOLOGUE AFUA_5G11245)"/>
    <property type="match status" value="1"/>
</dbReference>